<evidence type="ECO:0000256" key="7">
    <source>
        <dbReference type="ARBA" id="ARBA00022679"/>
    </source>
</evidence>
<evidence type="ECO:0000256" key="14">
    <source>
        <dbReference type="ARBA" id="ARBA00024082"/>
    </source>
</evidence>
<feature type="binding site" evidence="17">
    <location>
        <position position="93"/>
    </location>
    <ligand>
        <name>Mg(2+)</name>
        <dbReference type="ChEBI" id="CHEBI:18420"/>
        <label>2</label>
    </ligand>
</feature>
<feature type="binding site" evidence="17">
    <location>
        <position position="76"/>
    </location>
    <ligand>
        <name>a CDP-1,2-diacyl-sn-glycerol</name>
        <dbReference type="ChEBI" id="CHEBI:58332"/>
    </ligand>
</feature>
<feature type="region of interest" description="Disordered" evidence="19">
    <location>
        <begin position="207"/>
        <end position="228"/>
    </location>
</feature>
<feature type="binding site" evidence="17">
    <location>
        <position position="82"/>
    </location>
    <ligand>
        <name>a CDP-1,2-diacyl-sn-glycerol</name>
        <dbReference type="ChEBI" id="CHEBI:58332"/>
    </ligand>
</feature>
<comment type="subcellular location">
    <subcellularLocation>
        <location evidence="1 17">Cell membrane</location>
        <topology evidence="1 17">Multi-pass membrane protein</topology>
    </subcellularLocation>
</comment>
<feature type="binding site" evidence="17">
    <location>
        <position position="68"/>
    </location>
    <ligand>
        <name>Mg(2+)</name>
        <dbReference type="ChEBI" id="CHEBI:18420"/>
        <label>1</label>
    </ligand>
</feature>
<keyword evidence="11 17" id="KW-1133">Transmembrane helix</keyword>
<evidence type="ECO:0000256" key="16">
    <source>
        <dbReference type="ARBA" id="ARBA00048865"/>
    </source>
</evidence>
<keyword evidence="10 17" id="KW-0460">Magnesium</keyword>
<dbReference type="HAMAP" id="MF_02241">
    <property type="entry name" value="PIP_synthase"/>
    <property type="match status" value="1"/>
</dbReference>
<comment type="catalytic activity">
    <reaction evidence="16 17">
        <text>a CDP-1,2-diacyl-sn-glycerol + 1D-myo-inositol 3-phosphate = a 1,2-diacyl-sn-glycero-3-phospho-(1D-myo-inositol-3-phosphate) + CMP + H(+)</text>
        <dbReference type="Rhea" id="RHEA:60504"/>
        <dbReference type="ChEBI" id="CHEBI:15378"/>
        <dbReference type="ChEBI" id="CHEBI:58088"/>
        <dbReference type="ChEBI" id="CHEBI:58332"/>
        <dbReference type="ChEBI" id="CHEBI:58401"/>
        <dbReference type="ChEBI" id="CHEBI:60377"/>
    </reaction>
</comment>
<evidence type="ECO:0000256" key="17">
    <source>
        <dbReference type="HAMAP-Rule" id="MF_02241"/>
    </source>
</evidence>
<comment type="pathway">
    <text evidence="2 17">Phospholipid metabolism; phosphatidylinositol phosphate biosynthesis.</text>
</comment>
<proteinExistence type="inferred from homology"/>
<dbReference type="Pfam" id="PF01066">
    <property type="entry name" value="CDP-OH_P_transf"/>
    <property type="match status" value="1"/>
</dbReference>
<dbReference type="EMBL" id="JAMQOL010000019">
    <property type="protein sequence ID" value="MCM4079051.1"/>
    <property type="molecule type" value="Genomic_DNA"/>
</dbReference>
<keyword evidence="17" id="KW-0443">Lipid metabolism</keyword>
<evidence type="ECO:0000256" key="4">
    <source>
        <dbReference type="ARBA" id="ARBA00010441"/>
    </source>
</evidence>
<gene>
    <name evidence="20" type="ORF">LXN57_15875</name>
</gene>
<evidence type="ECO:0000256" key="2">
    <source>
        <dbReference type="ARBA" id="ARBA00004805"/>
    </source>
</evidence>
<keyword evidence="17" id="KW-0444">Lipid biosynthesis</keyword>
<feature type="binding site" evidence="17">
    <location>
        <position position="89"/>
    </location>
    <ligand>
        <name>Mg(2+)</name>
        <dbReference type="ChEBI" id="CHEBI:18420"/>
        <label>2</label>
    </ligand>
</feature>
<keyword evidence="17" id="KW-0594">Phospholipid biosynthesis</keyword>
<keyword evidence="17" id="KW-1208">Phospholipid metabolism</keyword>
<accession>A0ABT0XZ38</accession>
<comment type="pathway">
    <text evidence="3">Lipid metabolism.</text>
</comment>
<feature type="transmembrane region" description="Helical" evidence="17">
    <location>
        <begin position="23"/>
        <end position="48"/>
    </location>
</feature>
<feature type="binding site" evidence="17">
    <location>
        <begin position="32"/>
        <end position="35"/>
    </location>
    <ligand>
        <name>a CDP-1,2-diacyl-sn-glycerol</name>
        <dbReference type="ChEBI" id="CHEBI:58332"/>
    </ligand>
</feature>
<evidence type="ECO:0000256" key="6">
    <source>
        <dbReference type="ARBA" id="ARBA00022475"/>
    </source>
</evidence>
<evidence type="ECO:0000256" key="12">
    <source>
        <dbReference type="ARBA" id="ARBA00023136"/>
    </source>
</evidence>
<dbReference type="InterPro" id="IPR044268">
    <property type="entry name" value="PIP_synthase_PgsA1"/>
</dbReference>
<evidence type="ECO:0000256" key="19">
    <source>
        <dbReference type="SAM" id="MobiDB-lite"/>
    </source>
</evidence>
<keyword evidence="21" id="KW-1185">Reference proteome</keyword>
<comment type="caution">
    <text evidence="20">The sequence shown here is derived from an EMBL/GenBank/DDBJ whole genome shotgun (WGS) entry which is preliminary data.</text>
</comment>
<feature type="binding site" evidence="17">
    <location>
        <position position="68"/>
    </location>
    <ligand>
        <name>Mg(2+)</name>
        <dbReference type="ChEBI" id="CHEBI:18420"/>
        <label>2</label>
    </ligand>
</feature>
<comment type="subunit">
    <text evidence="5 17">Homodimer.</text>
</comment>
<dbReference type="PROSITE" id="PS00379">
    <property type="entry name" value="CDP_ALCOHOL_P_TRANSF"/>
    <property type="match status" value="1"/>
</dbReference>
<feature type="binding site" evidence="17">
    <location>
        <position position="72"/>
    </location>
    <ligand>
        <name>a CDP-1,2-diacyl-sn-glycerol</name>
        <dbReference type="ChEBI" id="CHEBI:58332"/>
    </ligand>
</feature>
<sequence>MAKIVQVPARAVIAYGVNPLARFLLRIGVTPNAVTVAGTVGVLFGSYFGARGELIWGTVIVTAFALTDALDGTMARMRGGSSKFGALLDSSMDRLADAAVFGAVVYYMSTEGNPYGGMVAALISLSAGQVVSYVKARAQSLGLDADVGIAERLERLLIVGAGGLLGGFGLDWGLPAALWVLAALSLVTVFQRLIHAGRTEPLPADVREAQAEARAVPDETPEAKDLPA</sequence>
<feature type="binding site" evidence="17">
    <location>
        <position position="71"/>
    </location>
    <ligand>
        <name>Mg(2+)</name>
        <dbReference type="ChEBI" id="CHEBI:18420"/>
        <label>1</label>
    </ligand>
</feature>
<dbReference type="RefSeq" id="WP_251798933.1">
    <property type="nucleotide sequence ID" value="NZ_JAMQOL010000019.1"/>
</dbReference>
<comment type="caution">
    <text evidence="17">Lacks conserved residue(s) required for the propagation of feature annotation.</text>
</comment>
<dbReference type="EC" id="2.7.8.-" evidence="17"/>
<evidence type="ECO:0000256" key="13">
    <source>
        <dbReference type="ARBA" id="ARBA00023935"/>
    </source>
</evidence>
<evidence type="ECO:0000256" key="15">
    <source>
        <dbReference type="ARBA" id="ARBA00033137"/>
    </source>
</evidence>
<dbReference type="InterPro" id="IPR000462">
    <property type="entry name" value="CDP-OH_P_trans"/>
</dbReference>
<evidence type="ECO:0000256" key="5">
    <source>
        <dbReference type="ARBA" id="ARBA00011738"/>
    </source>
</evidence>
<comment type="similarity">
    <text evidence="4 17 18">Belongs to the CDP-alcohol phosphatidyltransferase class-I family.</text>
</comment>
<evidence type="ECO:0000256" key="11">
    <source>
        <dbReference type="ARBA" id="ARBA00022989"/>
    </source>
</evidence>
<evidence type="ECO:0000256" key="9">
    <source>
        <dbReference type="ARBA" id="ARBA00022723"/>
    </source>
</evidence>
<feature type="active site" description="Proton acceptor" evidence="17">
    <location>
        <position position="93"/>
    </location>
</feature>
<keyword evidence="12 17" id="KW-0472">Membrane</keyword>
<keyword evidence="6 17" id="KW-1003">Cell membrane</keyword>
<reference evidence="20 21" key="1">
    <citation type="submission" date="2022-06" db="EMBL/GenBank/DDBJ databases">
        <title>Actinoplanes abujensis sp. nov., isolated from Nigerian arid soil.</title>
        <authorList>
            <person name="Ding P."/>
        </authorList>
    </citation>
    <scope>NUCLEOTIDE SEQUENCE [LARGE SCALE GENOMIC DNA]</scope>
    <source>
        <strain evidence="21">TRM88002</strain>
    </source>
</reference>
<keyword evidence="7 17" id="KW-0808">Transferase</keyword>
<dbReference type="NCBIfam" id="NF045883">
    <property type="entry name" value="PIPSynth"/>
    <property type="match status" value="1"/>
</dbReference>
<feature type="binding site" evidence="17">
    <location>
        <position position="89"/>
    </location>
    <ligand>
        <name>Mg(2+)</name>
        <dbReference type="ChEBI" id="CHEBI:18420"/>
        <label>1</label>
    </ligand>
</feature>
<name>A0ABT0XZ38_9ACTN</name>
<dbReference type="Gene3D" id="1.20.120.1760">
    <property type="match status" value="1"/>
</dbReference>
<evidence type="ECO:0000256" key="10">
    <source>
        <dbReference type="ARBA" id="ARBA00022842"/>
    </source>
</evidence>
<keyword evidence="8 17" id="KW-0812">Transmembrane</keyword>
<dbReference type="InterPro" id="IPR043130">
    <property type="entry name" value="CDP-OH_PTrfase_TM_dom"/>
</dbReference>
<keyword evidence="9 17" id="KW-0479">Metal-binding</keyword>
<protein>
    <recommendedName>
        <fullName evidence="14 17">Phosphatidylinositol phosphate synthase</fullName>
        <shortName evidence="17">PIP synthase</shortName>
        <ecNumber evidence="17">2.7.8.-</ecNumber>
    </recommendedName>
    <alternativeName>
        <fullName evidence="15 17">CDP-diacylglycerol--D-myo-inositol-3-phosphate 3-phosphatidyltransferase</fullName>
    </alternativeName>
</protein>
<comment type="cofactor">
    <cofactor evidence="17">
        <name>Mg(2+)</name>
        <dbReference type="ChEBI" id="CHEBI:18420"/>
    </cofactor>
    <text evidence="17">Contains a di-nuclear catalytic Mg(2+) center.</text>
</comment>
<dbReference type="InterPro" id="IPR048254">
    <property type="entry name" value="CDP_ALCOHOL_P_TRANSF_CS"/>
</dbReference>
<organism evidence="20 21">
    <name type="scientific">Paractinoplanes hotanensis</name>
    <dbReference type="NCBI Taxonomy" id="2906497"/>
    <lineage>
        <taxon>Bacteria</taxon>
        <taxon>Bacillati</taxon>
        <taxon>Actinomycetota</taxon>
        <taxon>Actinomycetes</taxon>
        <taxon>Micromonosporales</taxon>
        <taxon>Micromonosporaceae</taxon>
        <taxon>Paractinoplanes</taxon>
    </lineage>
</organism>
<evidence type="ECO:0000313" key="21">
    <source>
        <dbReference type="Proteomes" id="UP001523216"/>
    </source>
</evidence>
<dbReference type="Proteomes" id="UP001523216">
    <property type="component" value="Unassembled WGS sequence"/>
</dbReference>
<evidence type="ECO:0000256" key="1">
    <source>
        <dbReference type="ARBA" id="ARBA00004651"/>
    </source>
</evidence>
<comment type="function">
    <text evidence="17">Catalyzes the conjugation of the 1'-hydroxyl group of D-myo-inositol-3-phosphate (also named L-myo-inositol-1-phosphate) with a lipid tail of cytidine diphosphate diacylglycerol (CDP-DAG), forming phosphatidylinositol phosphate (PIP) and CMP. PIP is a precursor of phosphatidylinositol (PI) which is an essential lipid required for cell wall formation.</text>
</comment>
<comment type="catalytic activity">
    <reaction evidence="13 17">
        <text>1,2-di-(9Z-octadecenoyl)-sn-glycero-3-cytidine-5'-diphosphate + 1D-myo-inositol 3-phosphate = 1,2-di-(9Z-octadecenoyl)-sn-glycero-3-phospho-(1D-myo-inositol-3-phosphate) + CMP + H(+)</text>
        <dbReference type="Rhea" id="RHEA:61216"/>
        <dbReference type="ChEBI" id="CHEBI:15378"/>
        <dbReference type="ChEBI" id="CHEBI:58401"/>
        <dbReference type="ChEBI" id="CHEBI:60377"/>
        <dbReference type="ChEBI" id="CHEBI:85356"/>
        <dbReference type="ChEBI" id="CHEBI:144472"/>
    </reaction>
</comment>
<evidence type="ECO:0000256" key="8">
    <source>
        <dbReference type="ARBA" id="ARBA00022692"/>
    </source>
</evidence>
<evidence type="ECO:0000256" key="18">
    <source>
        <dbReference type="RuleBase" id="RU003750"/>
    </source>
</evidence>
<feature type="transmembrane region" description="Helical" evidence="17">
    <location>
        <begin position="176"/>
        <end position="194"/>
    </location>
</feature>
<evidence type="ECO:0000256" key="3">
    <source>
        <dbReference type="ARBA" id="ARBA00005189"/>
    </source>
</evidence>
<evidence type="ECO:0000313" key="20">
    <source>
        <dbReference type="EMBL" id="MCM4079051.1"/>
    </source>
</evidence>